<evidence type="ECO:0000313" key="3">
    <source>
        <dbReference type="RefSeq" id="XP_033705142.1"/>
    </source>
</evidence>
<name>A0A6J3QSF1_TURTR</name>
<evidence type="ECO:0000256" key="1">
    <source>
        <dbReference type="SAM" id="MobiDB-lite"/>
    </source>
</evidence>
<dbReference type="Proteomes" id="UP000245320">
    <property type="component" value="Chromosome X"/>
</dbReference>
<evidence type="ECO:0000313" key="2">
    <source>
        <dbReference type="Proteomes" id="UP000245320"/>
    </source>
</evidence>
<reference evidence="3" key="1">
    <citation type="submission" date="2025-08" db="UniProtKB">
        <authorList>
            <consortium name="RefSeq"/>
        </authorList>
    </citation>
    <scope>IDENTIFICATION</scope>
    <source>
        <tissue evidence="3">Spleen</tissue>
    </source>
</reference>
<gene>
    <name evidence="3" type="primary">ETDB</name>
</gene>
<organism evidence="2 3">
    <name type="scientific">Tursiops truncatus</name>
    <name type="common">Atlantic bottle-nosed dolphin</name>
    <name type="synonym">Delphinus truncatus</name>
    <dbReference type="NCBI Taxonomy" id="9739"/>
    <lineage>
        <taxon>Eukaryota</taxon>
        <taxon>Metazoa</taxon>
        <taxon>Chordata</taxon>
        <taxon>Craniata</taxon>
        <taxon>Vertebrata</taxon>
        <taxon>Euteleostomi</taxon>
        <taxon>Mammalia</taxon>
        <taxon>Eutheria</taxon>
        <taxon>Laurasiatheria</taxon>
        <taxon>Artiodactyla</taxon>
        <taxon>Whippomorpha</taxon>
        <taxon>Cetacea</taxon>
        <taxon>Odontoceti</taxon>
        <taxon>Delphinidae</taxon>
        <taxon>Tursiops</taxon>
    </lineage>
</organism>
<feature type="compositionally biased region" description="Polar residues" evidence="1">
    <location>
        <begin position="1"/>
        <end position="14"/>
    </location>
</feature>
<keyword evidence="2" id="KW-1185">Reference proteome</keyword>
<protein>
    <submittedName>
        <fullName evidence="3">Embryonic testis differentiation protein homolog B</fullName>
    </submittedName>
</protein>
<dbReference type="AlphaFoldDB" id="A0A6J3QSF1"/>
<feature type="region of interest" description="Disordered" evidence="1">
    <location>
        <begin position="1"/>
        <end position="23"/>
    </location>
</feature>
<dbReference type="GeneID" id="117310169"/>
<dbReference type="RefSeq" id="XP_033705142.1">
    <property type="nucleotide sequence ID" value="XM_033849251.1"/>
</dbReference>
<proteinExistence type="predicted"/>
<dbReference type="InParanoid" id="A0A6J3QSF1"/>
<dbReference type="CTD" id="100129515"/>
<sequence>MDKGTSEVSPNMPTLTIKKKEKSKKVTNSVVIFLLARQLGKHRSDVDLSRWVWMLN</sequence>
<dbReference type="OrthoDB" id="9704139at2759"/>
<accession>A0A6J3QSF1</accession>